<organism evidence="1 2">
    <name type="scientific">Roseburia intestinalis XB6B4</name>
    <dbReference type="NCBI Taxonomy" id="718255"/>
    <lineage>
        <taxon>Bacteria</taxon>
        <taxon>Bacillati</taxon>
        <taxon>Bacillota</taxon>
        <taxon>Clostridia</taxon>
        <taxon>Lachnospirales</taxon>
        <taxon>Lachnospiraceae</taxon>
        <taxon>Roseburia</taxon>
    </lineage>
</organism>
<evidence type="ECO:0000313" key="2">
    <source>
        <dbReference type="Proteomes" id="UP000008953"/>
    </source>
</evidence>
<dbReference type="PATRIC" id="fig|718255.3.peg.1688"/>
<dbReference type="KEGG" id="rix:RO1_42730"/>
<evidence type="ECO:0000313" key="1">
    <source>
        <dbReference type="EMBL" id="CBL14431.1"/>
    </source>
</evidence>
<accession>D4L491</accession>
<proteinExistence type="predicted"/>
<dbReference type="HOGENOM" id="CLU_3316340_0_0_9"/>
<reference evidence="1 2" key="1">
    <citation type="submission" date="2010-03" db="EMBL/GenBank/DDBJ databases">
        <title>The genome sequence of Roseburia intestinalis XB6B4.</title>
        <authorList>
            <consortium name="metaHIT consortium -- http://www.metahit.eu/"/>
            <person name="Pajon A."/>
            <person name="Turner K."/>
            <person name="Parkhill J."/>
            <person name="Bernalier A."/>
        </authorList>
    </citation>
    <scope>NUCLEOTIDE SEQUENCE [LARGE SCALE GENOMIC DNA]</scope>
    <source>
        <strain evidence="1 2">XB6B4</strain>
    </source>
</reference>
<dbReference type="AlphaFoldDB" id="D4L491"/>
<gene>
    <name evidence="1" type="ORF">RO1_42730</name>
</gene>
<name>D4L491_9FIRM</name>
<protein>
    <submittedName>
        <fullName evidence="1">Uncharacterized protein</fullName>
    </submittedName>
</protein>
<sequence length="39" mass="4585">MTGSYKKQFLCKKYFIGSMECATMGKCKNQEMRKTNEIK</sequence>
<dbReference type="Proteomes" id="UP000008953">
    <property type="component" value="Chromosome"/>
</dbReference>
<dbReference type="EMBL" id="FP929050">
    <property type="protein sequence ID" value="CBL14431.1"/>
    <property type="molecule type" value="Genomic_DNA"/>
</dbReference>
<reference evidence="1 2" key="2">
    <citation type="submission" date="2010-03" db="EMBL/GenBank/DDBJ databases">
        <authorList>
            <person name="Pajon A."/>
        </authorList>
    </citation>
    <scope>NUCLEOTIDE SEQUENCE [LARGE SCALE GENOMIC DNA]</scope>
    <source>
        <strain evidence="1 2">XB6B4</strain>
    </source>
</reference>